<dbReference type="EMBL" id="CP022684">
    <property type="protein sequence ID" value="AUM13586.1"/>
    <property type="molecule type" value="Genomic_DNA"/>
</dbReference>
<dbReference type="InterPro" id="IPR014263">
    <property type="entry name" value="Methanolan_biosynth_EpsI"/>
</dbReference>
<evidence type="ECO:0000256" key="6">
    <source>
        <dbReference type="ARBA" id="ARBA00022989"/>
    </source>
</evidence>
<feature type="transmembrane region" description="Helical" evidence="8">
    <location>
        <begin position="40"/>
        <end position="56"/>
    </location>
</feature>
<comment type="subcellular location">
    <subcellularLocation>
        <location evidence="1">Cell membrane</location>
        <topology evidence="1">Multi-pass membrane protein</topology>
    </subcellularLocation>
</comment>
<proteinExistence type="predicted"/>
<dbReference type="Pfam" id="PF09721">
    <property type="entry name" value="Exosortase_EpsH"/>
    <property type="match status" value="1"/>
</dbReference>
<evidence type="ECO:0000256" key="7">
    <source>
        <dbReference type="ARBA" id="ARBA00023136"/>
    </source>
</evidence>
<evidence type="ECO:0000256" key="3">
    <source>
        <dbReference type="ARBA" id="ARBA00022670"/>
    </source>
</evidence>
<dbReference type="NCBIfam" id="TIGR02602">
    <property type="entry name" value="8TM_EpsH"/>
    <property type="match status" value="1"/>
</dbReference>
<dbReference type="Proteomes" id="UP000235116">
    <property type="component" value="Chromosome"/>
</dbReference>
<feature type="transmembrane region" description="Helical" evidence="8">
    <location>
        <begin position="293"/>
        <end position="312"/>
    </location>
</feature>
<dbReference type="RefSeq" id="WP_101894961.1">
    <property type="nucleotide sequence ID" value="NZ_CP022684.1"/>
</dbReference>
<evidence type="ECO:0000256" key="5">
    <source>
        <dbReference type="ARBA" id="ARBA00022801"/>
    </source>
</evidence>
<evidence type="ECO:0000256" key="8">
    <source>
        <dbReference type="SAM" id="Phobius"/>
    </source>
</evidence>
<feature type="transmembrane region" description="Helical" evidence="8">
    <location>
        <begin position="9"/>
        <end position="28"/>
    </location>
</feature>
<keyword evidence="4 8" id="KW-0812">Transmembrane</keyword>
<gene>
    <name evidence="10" type="primary">epsI</name>
    <name evidence="10" type="ORF">Kalk_14670</name>
</gene>
<dbReference type="InterPro" id="IPR013426">
    <property type="entry name" value="EpsH-like"/>
</dbReference>
<evidence type="ECO:0000256" key="2">
    <source>
        <dbReference type="ARBA" id="ARBA00022475"/>
    </source>
</evidence>
<dbReference type="NCBIfam" id="TIGR02914">
    <property type="entry name" value="EpsI_fam"/>
    <property type="match status" value="1"/>
</dbReference>
<evidence type="ECO:0000313" key="11">
    <source>
        <dbReference type="Proteomes" id="UP000235116"/>
    </source>
</evidence>
<dbReference type="OrthoDB" id="9797363at2"/>
<evidence type="ECO:0000256" key="1">
    <source>
        <dbReference type="ARBA" id="ARBA00004651"/>
    </source>
</evidence>
<dbReference type="GO" id="GO:0008233">
    <property type="term" value="F:peptidase activity"/>
    <property type="evidence" value="ECO:0007669"/>
    <property type="project" value="UniProtKB-KW"/>
</dbReference>
<dbReference type="InterPro" id="IPR026392">
    <property type="entry name" value="Exo/Archaeosortase_dom"/>
</dbReference>
<keyword evidence="7 8" id="KW-0472">Membrane</keyword>
<keyword evidence="6 8" id="KW-1133">Transmembrane helix</keyword>
<keyword evidence="5" id="KW-0378">Hydrolase</keyword>
<evidence type="ECO:0000256" key="4">
    <source>
        <dbReference type="ARBA" id="ARBA00022692"/>
    </source>
</evidence>
<dbReference type="Pfam" id="PF11984">
    <property type="entry name" value="DUF3485"/>
    <property type="match status" value="1"/>
</dbReference>
<protein>
    <submittedName>
        <fullName evidence="10">EpsI family protein</fullName>
    </submittedName>
</protein>
<dbReference type="KEGG" id="kak:Kalk_14670"/>
<dbReference type="GO" id="GO:0006508">
    <property type="term" value="P:proteolysis"/>
    <property type="evidence" value="ECO:0007669"/>
    <property type="project" value="UniProtKB-KW"/>
</dbReference>
<feature type="transmembrane region" description="Helical" evidence="8">
    <location>
        <begin position="247"/>
        <end position="268"/>
    </location>
</feature>
<feature type="domain" description="Methanolan biosynthesis EpsI" evidence="9">
    <location>
        <begin position="294"/>
        <end position="481"/>
    </location>
</feature>
<sequence>MQSGAAKKLGLAVLAWIVIWGLIFYDSLQSAASVWIVNDTFNHCFFVLPAVLYALWRQRGAILQQPPAYSVLGLLGVLAALVVYALGKAAYAELLQHLAIFGLIPAVALYLFGWRVIAIIWAPLAFILFSVPMGEEFFPQFQDITADMAVALLKIIGIPVYRDGLYISVANGNFVVAEACSGIRFFIACVVIGCAYAYLNFISKWRAFAFVVFSIVMPVVANGFRAFGIILIGHLTEMEHAAGADHLIYGWFFFAVVIVFLVMVGYWFSDGQRQWQSEVVNVHEGWHLRRPSLLLMASALPFVLALGVKIVVSQQQSHTFDMVERGLQPVSEQQVELEPWTPRYIHADAYRVGYDAANGVHLYQAIYFLNVEGRELISSFQRLFERRRWTLKAEYVQEVPEVGTITISHLTSISGHQRLMAHWFVVPGRIDSRASVIKLQQAINTLSFRSSGGAMVAVSMEFSDSLQAAQSRLLQALQESALELSQSVTSQ</sequence>
<organism evidence="10 11">
    <name type="scientific">Ketobacter alkanivorans</name>
    <dbReference type="NCBI Taxonomy" id="1917421"/>
    <lineage>
        <taxon>Bacteria</taxon>
        <taxon>Pseudomonadati</taxon>
        <taxon>Pseudomonadota</taxon>
        <taxon>Gammaproteobacteria</taxon>
        <taxon>Pseudomonadales</taxon>
        <taxon>Ketobacteraceae</taxon>
        <taxon>Ketobacter</taxon>
    </lineage>
</organism>
<dbReference type="NCBIfam" id="TIGR03109">
    <property type="entry name" value="exosort_XrtA"/>
    <property type="match status" value="1"/>
</dbReference>
<accession>A0A2K9LMK5</accession>
<evidence type="ECO:0000313" key="10">
    <source>
        <dbReference type="EMBL" id="AUM13586.1"/>
    </source>
</evidence>
<evidence type="ECO:0000259" key="9">
    <source>
        <dbReference type="Pfam" id="PF11984"/>
    </source>
</evidence>
<feature type="transmembrane region" description="Helical" evidence="8">
    <location>
        <begin position="68"/>
        <end position="86"/>
    </location>
</feature>
<feature type="transmembrane region" description="Helical" evidence="8">
    <location>
        <begin position="208"/>
        <end position="235"/>
    </location>
</feature>
<keyword evidence="11" id="KW-1185">Reference proteome</keyword>
<dbReference type="InterPro" id="IPR017540">
    <property type="entry name" value="Exosortase-1"/>
</dbReference>
<reference evidence="11" key="1">
    <citation type="submission" date="2017-08" db="EMBL/GenBank/DDBJ databases">
        <title>Direct submision.</title>
        <authorList>
            <person name="Kim S.-J."/>
            <person name="Rhee S.-K."/>
        </authorList>
    </citation>
    <scope>NUCLEOTIDE SEQUENCE [LARGE SCALE GENOMIC DNA]</scope>
    <source>
        <strain evidence="11">GI5</strain>
    </source>
</reference>
<feature type="transmembrane region" description="Helical" evidence="8">
    <location>
        <begin position="98"/>
        <end position="129"/>
    </location>
</feature>
<dbReference type="GO" id="GO:0005886">
    <property type="term" value="C:plasma membrane"/>
    <property type="evidence" value="ECO:0007669"/>
    <property type="project" value="UniProtKB-SubCell"/>
</dbReference>
<dbReference type="InterPro" id="IPR019127">
    <property type="entry name" value="Exosortase"/>
</dbReference>
<keyword evidence="3" id="KW-0645">Protease</keyword>
<name>A0A2K9LMK5_9GAMM</name>
<keyword evidence="2" id="KW-1003">Cell membrane</keyword>
<dbReference type="NCBIfam" id="TIGR04178">
    <property type="entry name" value="exo_archaeo"/>
    <property type="match status" value="1"/>
</dbReference>
<feature type="transmembrane region" description="Helical" evidence="8">
    <location>
        <begin position="181"/>
        <end position="201"/>
    </location>
</feature>
<dbReference type="AlphaFoldDB" id="A0A2K9LMK5"/>